<evidence type="ECO:0000313" key="3">
    <source>
        <dbReference type="Proteomes" id="UP000615755"/>
    </source>
</evidence>
<dbReference type="Gene3D" id="1.10.260.40">
    <property type="entry name" value="lambda repressor-like DNA-binding domains"/>
    <property type="match status" value="1"/>
</dbReference>
<evidence type="ECO:0000313" key="2">
    <source>
        <dbReference type="EMBL" id="MBE0369239.1"/>
    </source>
</evidence>
<dbReference type="SMART" id="SM00530">
    <property type="entry name" value="HTH_XRE"/>
    <property type="match status" value="1"/>
</dbReference>
<organism evidence="2 3">
    <name type="scientific">Pseudoalteromonas aurantia 208</name>
    <dbReference type="NCBI Taxonomy" id="1314867"/>
    <lineage>
        <taxon>Bacteria</taxon>
        <taxon>Pseudomonadati</taxon>
        <taxon>Pseudomonadota</taxon>
        <taxon>Gammaproteobacteria</taxon>
        <taxon>Alteromonadales</taxon>
        <taxon>Pseudoalteromonadaceae</taxon>
        <taxon>Pseudoalteromonas</taxon>
    </lineage>
</organism>
<dbReference type="Pfam" id="PF01381">
    <property type="entry name" value="HTH_3"/>
    <property type="match status" value="1"/>
</dbReference>
<protein>
    <recommendedName>
        <fullName evidence="1">HTH cro/C1-type domain-containing protein</fullName>
    </recommendedName>
</protein>
<dbReference type="Proteomes" id="UP000615755">
    <property type="component" value="Unassembled WGS sequence"/>
</dbReference>
<dbReference type="SUPFAM" id="SSF47413">
    <property type="entry name" value="lambda repressor-like DNA-binding domains"/>
    <property type="match status" value="1"/>
</dbReference>
<keyword evidence="3" id="KW-1185">Reference proteome</keyword>
<name>A0ABR9EE33_9GAMM</name>
<accession>A0ABR9EE33</accession>
<reference evidence="2 3" key="1">
    <citation type="submission" date="2015-03" db="EMBL/GenBank/DDBJ databases">
        <title>Genome sequence of Pseudoalteromonas aurantia.</title>
        <authorList>
            <person name="Xie B.-B."/>
            <person name="Rong J.-C."/>
            <person name="Qin Q.-L."/>
            <person name="Zhang Y.-Z."/>
        </authorList>
    </citation>
    <scope>NUCLEOTIDE SEQUENCE [LARGE SCALE GENOMIC DNA]</scope>
    <source>
        <strain evidence="2 3">208</strain>
    </source>
</reference>
<proteinExistence type="predicted"/>
<evidence type="ECO:0000259" key="1">
    <source>
        <dbReference type="PROSITE" id="PS50943"/>
    </source>
</evidence>
<feature type="domain" description="HTH cro/C1-type" evidence="1">
    <location>
        <begin position="9"/>
        <end position="52"/>
    </location>
</feature>
<dbReference type="InterPro" id="IPR001387">
    <property type="entry name" value="Cro/C1-type_HTH"/>
</dbReference>
<dbReference type="CDD" id="cd00093">
    <property type="entry name" value="HTH_XRE"/>
    <property type="match status" value="1"/>
</dbReference>
<comment type="caution">
    <text evidence="2">The sequence shown here is derived from an EMBL/GenBank/DDBJ whole genome shotgun (WGS) entry which is preliminary data.</text>
</comment>
<dbReference type="RefSeq" id="WP_192508399.1">
    <property type="nucleotide sequence ID" value="NZ_AQGV01000012.1"/>
</dbReference>
<dbReference type="PROSITE" id="PS50943">
    <property type="entry name" value="HTH_CROC1"/>
    <property type="match status" value="1"/>
</dbReference>
<sequence>MSTEFSHRLKKIRVHFDKSQIEFAEFLDIPVPSYRKYESGDREPTLNVIQKVFSKKELKPHCHWLITGEEFTVDAELSSVNAHFKHITGKEEYEQAFINETVKSMQMFGYLDWIEINTDKIDLDACGKLLLKDLEPIIEGHYGSYKKSKTG</sequence>
<dbReference type="InterPro" id="IPR010982">
    <property type="entry name" value="Lambda_DNA-bd_dom_sf"/>
</dbReference>
<gene>
    <name evidence="2" type="ORF">PAUR_a3053</name>
</gene>
<dbReference type="EMBL" id="AQGV01000012">
    <property type="protein sequence ID" value="MBE0369239.1"/>
    <property type="molecule type" value="Genomic_DNA"/>
</dbReference>